<organism evidence="1 2">
    <name type="scientific">Leishmania tarentolae</name>
    <name type="common">Sauroleishmania tarentolae</name>
    <dbReference type="NCBI Taxonomy" id="5689"/>
    <lineage>
        <taxon>Eukaryota</taxon>
        <taxon>Discoba</taxon>
        <taxon>Euglenozoa</taxon>
        <taxon>Kinetoplastea</taxon>
        <taxon>Metakinetoplastina</taxon>
        <taxon>Trypanosomatida</taxon>
        <taxon>Trypanosomatidae</taxon>
        <taxon>Leishmaniinae</taxon>
        <taxon>Leishmania</taxon>
        <taxon>lizard Leishmania</taxon>
    </lineage>
</organism>
<comment type="caution">
    <text evidence="1">The sequence shown here is derived from an EMBL/GenBank/DDBJ whole genome shotgun (WGS) entry which is preliminary data.</text>
</comment>
<dbReference type="Proteomes" id="UP000419144">
    <property type="component" value="Unassembled WGS sequence"/>
</dbReference>
<evidence type="ECO:0000313" key="1">
    <source>
        <dbReference type="EMBL" id="GET90407.1"/>
    </source>
</evidence>
<dbReference type="OrthoDB" id="263352at2759"/>
<evidence type="ECO:0000313" key="2">
    <source>
        <dbReference type="Proteomes" id="UP000419144"/>
    </source>
</evidence>
<dbReference type="EMBL" id="BLBS01000041">
    <property type="protein sequence ID" value="GET90407.1"/>
    <property type="molecule type" value="Genomic_DNA"/>
</dbReference>
<keyword evidence="2" id="KW-1185">Reference proteome</keyword>
<gene>
    <name evidence="1" type="ORF">LtaPh_2913700</name>
</gene>
<dbReference type="AlphaFoldDB" id="A0A640KS90"/>
<accession>A0A640KS90</accession>
<protein>
    <submittedName>
        <fullName evidence="1">Uncharacterized protein</fullName>
    </submittedName>
</protein>
<dbReference type="VEuPathDB" id="TriTrypDB:LtaPh_2913700"/>
<name>A0A640KS90_LEITA</name>
<proteinExistence type="predicted"/>
<reference evidence="1" key="1">
    <citation type="submission" date="2019-11" db="EMBL/GenBank/DDBJ databases">
        <title>Leishmania tarentolae CDS.</title>
        <authorList>
            <person name="Goto Y."/>
            <person name="Yamagishi J."/>
        </authorList>
    </citation>
    <scope>NUCLEOTIDE SEQUENCE [LARGE SCALE GENOMIC DNA]</scope>
    <source>
        <strain evidence="1">Parrot Tar II</strain>
    </source>
</reference>
<sequence>MPSDFHPERFERVTVYVDIGVSANESEEARGDVEETAVLLELIQTSAAALTHQLVVVDSRSLLSAEEQRRLSVPLEANTGTTCETASLGTSTTLQLLRYWQAEEADVYTRDVCNTVPFMRDWECLITSKNTRDGAVTYALHRRQMPVLSLAQAQAGSSTGAPKSVVEELLYTCVPSGATRKAKEAAIIRFFTFPPDLGAYVTASSATAEEEANPHRYSEAGPASGSTAGAAAVVVVNKDGYPVRLPWTSSLLPPPPTLFAGVLHKFCLADGARMEMLRRRNPLLPGILAALHRYGNRGLLRCALQRGYLVKVVETAESDVVPTSAEDWVRRFVDLSITSNDEADSQRVQAAAEATLKNFESKWLDLPLPQTQSSVRVHV</sequence>